<dbReference type="NCBIfam" id="NF008087">
    <property type="entry name" value="PRK10826.1"/>
    <property type="match status" value="1"/>
</dbReference>
<comment type="similarity">
    <text evidence="2">Belongs to the HAD-like hydrolase superfamily. CbbY/CbbZ/Gph/YieH family.</text>
</comment>
<dbReference type="InterPro" id="IPR023198">
    <property type="entry name" value="PGP-like_dom2"/>
</dbReference>
<evidence type="ECO:0000313" key="7">
    <source>
        <dbReference type="Proteomes" id="UP000315947"/>
    </source>
</evidence>
<dbReference type="RefSeq" id="WP_144044584.1">
    <property type="nucleotide sequence ID" value="NZ_CP041614.1"/>
</dbReference>
<evidence type="ECO:0000313" key="6">
    <source>
        <dbReference type="EMBL" id="QDO82191.1"/>
    </source>
</evidence>
<dbReference type="PANTHER" id="PTHR46193:SF18">
    <property type="entry name" value="HEXITOL PHOSPHATASE B"/>
    <property type="match status" value="1"/>
</dbReference>
<keyword evidence="5" id="KW-0119">Carbohydrate metabolism</keyword>
<dbReference type="Proteomes" id="UP000315947">
    <property type="component" value="Chromosome"/>
</dbReference>
<dbReference type="InterPro" id="IPR036412">
    <property type="entry name" value="HAD-like_sf"/>
</dbReference>
<keyword evidence="7" id="KW-1185">Reference proteome</keyword>
<evidence type="ECO:0000256" key="3">
    <source>
        <dbReference type="ARBA" id="ARBA00022723"/>
    </source>
</evidence>
<reference evidence="6 7" key="1">
    <citation type="submission" date="2019-07" db="EMBL/GenBank/DDBJ databases">
        <title>Shewanella sp. YLB-06 whole genomic sequence.</title>
        <authorList>
            <person name="Yu L."/>
        </authorList>
    </citation>
    <scope>NUCLEOTIDE SEQUENCE [LARGE SCALE GENOMIC DNA]</scope>
    <source>
        <strain evidence="6 7">YLB-06</strain>
    </source>
</reference>
<evidence type="ECO:0000256" key="1">
    <source>
        <dbReference type="ARBA" id="ARBA00001946"/>
    </source>
</evidence>
<keyword evidence="4" id="KW-0460">Magnesium</keyword>
<protein>
    <submittedName>
        <fullName evidence="6">Hexitol phosphatase HxpB</fullName>
    </submittedName>
</protein>
<dbReference type="InterPro" id="IPR006439">
    <property type="entry name" value="HAD-SF_hydro_IA"/>
</dbReference>
<gene>
    <name evidence="6" type="primary">hxpB</name>
    <name evidence="6" type="ORF">FM037_01770</name>
</gene>
<dbReference type="SFLD" id="SFLDG01135">
    <property type="entry name" value="C1.5.6:_HAD__Beta-PGM__Phospha"/>
    <property type="match status" value="1"/>
</dbReference>
<keyword evidence="3" id="KW-0479">Metal-binding</keyword>
<evidence type="ECO:0000256" key="4">
    <source>
        <dbReference type="ARBA" id="ARBA00022842"/>
    </source>
</evidence>
<dbReference type="Gene3D" id="1.10.150.240">
    <property type="entry name" value="Putative phosphatase, domain 2"/>
    <property type="match status" value="1"/>
</dbReference>
<accession>A0ABX5WYU3</accession>
<dbReference type="SUPFAM" id="SSF56784">
    <property type="entry name" value="HAD-like"/>
    <property type="match status" value="1"/>
</dbReference>
<evidence type="ECO:0000256" key="5">
    <source>
        <dbReference type="ARBA" id="ARBA00023277"/>
    </source>
</evidence>
<dbReference type="SFLD" id="SFLDG01129">
    <property type="entry name" value="C1.5:_HAD__Beta-PGM__Phosphata"/>
    <property type="match status" value="1"/>
</dbReference>
<dbReference type="CDD" id="cd07505">
    <property type="entry name" value="HAD_BPGM-like"/>
    <property type="match status" value="1"/>
</dbReference>
<dbReference type="InterPro" id="IPR051600">
    <property type="entry name" value="Beta-PGM-like"/>
</dbReference>
<comment type="cofactor">
    <cofactor evidence="1">
        <name>Mg(2+)</name>
        <dbReference type="ChEBI" id="CHEBI:18420"/>
    </cofactor>
</comment>
<organism evidence="6 7">
    <name type="scientific">Shewanella psychropiezotolerans</name>
    <dbReference type="NCBI Taxonomy" id="2593655"/>
    <lineage>
        <taxon>Bacteria</taxon>
        <taxon>Pseudomonadati</taxon>
        <taxon>Pseudomonadota</taxon>
        <taxon>Gammaproteobacteria</taxon>
        <taxon>Alteromonadales</taxon>
        <taxon>Shewanellaceae</taxon>
        <taxon>Shewanella</taxon>
    </lineage>
</organism>
<dbReference type="PRINTS" id="PR00413">
    <property type="entry name" value="HADHALOGNASE"/>
</dbReference>
<name>A0ABX5WYU3_9GAMM</name>
<dbReference type="Gene3D" id="3.40.50.1000">
    <property type="entry name" value="HAD superfamily/HAD-like"/>
    <property type="match status" value="1"/>
</dbReference>
<dbReference type="InterPro" id="IPR023214">
    <property type="entry name" value="HAD_sf"/>
</dbReference>
<dbReference type="Pfam" id="PF13419">
    <property type="entry name" value="HAD_2"/>
    <property type="match status" value="1"/>
</dbReference>
<dbReference type="NCBIfam" id="TIGR01509">
    <property type="entry name" value="HAD-SF-IA-v3"/>
    <property type="match status" value="1"/>
</dbReference>
<dbReference type="NCBIfam" id="TIGR01549">
    <property type="entry name" value="HAD-SF-IA-v1"/>
    <property type="match status" value="1"/>
</dbReference>
<evidence type="ECO:0000256" key="2">
    <source>
        <dbReference type="ARBA" id="ARBA00006171"/>
    </source>
</evidence>
<sequence>MTSPKLKAIIFDMDGVLIDSEPSWQEAEFQTMKLLGLPICYEDTLQTTGLRIDQVVGYWYQRFPWDNYDNKHTANTIVNQVVSAITTSGQAMTGVESALVYCRDNDYKIGLATSSSSPIIEAVLNKLNIAHYFDAIESAEHLAYGKPHPEVYLKCAKALGLEPMTCVAIEDSFNGLVAARAANMQTIAIPAVEQQDEPKWIIAHQQLRDLTELPEYLGASS</sequence>
<dbReference type="InterPro" id="IPR041492">
    <property type="entry name" value="HAD_2"/>
</dbReference>
<dbReference type="SFLD" id="SFLDS00003">
    <property type="entry name" value="Haloacid_Dehalogenase"/>
    <property type="match status" value="1"/>
</dbReference>
<proteinExistence type="inferred from homology"/>
<dbReference type="EMBL" id="CP041614">
    <property type="protein sequence ID" value="QDO82191.1"/>
    <property type="molecule type" value="Genomic_DNA"/>
</dbReference>
<dbReference type="PANTHER" id="PTHR46193">
    <property type="entry name" value="6-PHOSPHOGLUCONATE PHOSPHATASE"/>
    <property type="match status" value="1"/>
</dbReference>